<feature type="domain" description="Fibrinogen C-terminal" evidence="3">
    <location>
        <begin position="603"/>
        <end position="811"/>
    </location>
</feature>
<dbReference type="InterPro" id="IPR050373">
    <property type="entry name" value="Fibrinogen_C-term_domain"/>
</dbReference>
<reference evidence="4" key="1">
    <citation type="submission" date="2021-11" db="EMBL/GenBank/DDBJ databases">
        <authorList>
            <person name="Schell T."/>
        </authorList>
    </citation>
    <scope>NUCLEOTIDE SEQUENCE</scope>
    <source>
        <strain evidence="4">M5</strain>
    </source>
</reference>
<dbReference type="PANTHER" id="PTHR19143:SF426">
    <property type="entry name" value="RE19569P"/>
    <property type="match status" value="1"/>
</dbReference>
<evidence type="ECO:0000313" key="5">
    <source>
        <dbReference type="Proteomes" id="UP000789390"/>
    </source>
</evidence>
<dbReference type="EMBL" id="CAKKLH010000033">
    <property type="protein sequence ID" value="CAH0100157.1"/>
    <property type="molecule type" value="Genomic_DNA"/>
</dbReference>
<accession>A0A8J2RIC3</accession>
<dbReference type="InterPro" id="IPR002181">
    <property type="entry name" value="Fibrinogen_a/b/g_C_dom"/>
</dbReference>
<dbReference type="NCBIfam" id="NF040941">
    <property type="entry name" value="GGGWT_bact"/>
    <property type="match status" value="1"/>
</dbReference>
<proteinExistence type="predicted"/>
<protein>
    <recommendedName>
        <fullName evidence="3">Fibrinogen C-terminal domain-containing protein</fullName>
    </recommendedName>
</protein>
<dbReference type="InterPro" id="IPR014716">
    <property type="entry name" value="Fibrinogen_a/b/g_C_1"/>
</dbReference>
<evidence type="ECO:0000256" key="1">
    <source>
        <dbReference type="SAM" id="Coils"/>
    </source>
</evidence>
<evidence type="ECO:0000313" key="4">
    <source>
        <dbReference type="EMBL" id="CAH0100157.1"/>
    </source>
</evidence>
<dbReference type="Gene3D" id="4.10.530.10">
    <property type="entry name" value="Gamma-fibrinogen Carboxyl Terminal Fragment, domain 2"/>
    <property type="match status" value="1"/>
</dbReference>
<dbReference type="SUPFAM" id="SSF56496">
    <property type="entry name" value="Fibrinogen C-terminal domain-like"/>
    <property type="match status" value="1"/>
</dbReference>
<organism evidence="4 5">
    <name type="scientific">Daphnia galeata</name>
    <dbReference type="NCBI Taxonomy" id="27404"/>
    <lineage>
        <taxon>Eukaryota</taxon>
        <taxon>Metazoa</taxon>
        <taxon>Ecdysozoa</taxon>
        <taxon>Arthropoda</taxon>
        <taxon>Crustacea</taxon>
        <taxon>Branchiopoda</taxon>
        <taxon>Diplostraca</taxon>
        <taxon>Cladocera</taxon>
        <taxon>Anomopoda</taxon>
        <taxon>Daphniidae</taxon>
        <taxon>Daphnia</taxon>
    </lineage>
</organism>
<feature type="compositionally biased region" description="Low complexity" evidence="2">
    <location>
        <begin position="66"/>
        <end position="91"/>
    </location>
</feature>
<dbReference type="PROSITE" id="PS51406">
    <property type="entry name" value="FIBRINOGEN_C_2"/>
    <property type="match status" value="1"/>
</dbReference>
<evidence type="ECO:0000256" key="2">
    <source>
        <dbReference type="SAM" id="MobiDB-lite"/>
    </source>
</evidence>
<evidence type="ECO:0000259" key="3">
    <source>
        <dbReference type="PROSITE" id="PS51406"/>
    </source>
</evidence>
<dbReference type="Proteomes" id="UP000789390">
    <property type="component" value="Unassembled WGS sequence"/>
</dbReference>
<feature type="compositionally biased region" description="Polar residues" evidence="2">
    <location>
        <begin position="374"/>
        <end position="386"/>
    </location>
</feature>
<feature type="coiled-coil region" evidence="1">
    <location>
        <begin position="17"/>
        <end position="44"/>
    </location>
</feature>
<dbReference type="GO" id="GO:0005615">
    <property type="term" value="C:extracellular space"/>
    <property type="evidence" value="ECO:0007669"/>
    <property type="project" value="TreeGrafter"/>
</dbReference>
<sequence>MRDPYVYSLFEITLSAIDSKLRRVDSLERNMEMMLAKLSENSARSDAILTQLKVMDGRLNRMSPPGSGSSTTTTTTSTGGSAGAASSATSSSDREYSLEPRILALDEKVSQIGSKLNVLTYQLDSNSLLWAGLANYNETGRAGSEDYVSSSSEQARAYISVPQIRGDKLIDRRGSDWNGNAEDTESIRTTMSSMDRHLKILIELFSEQMDKMMSAVADVRTAVITSNPDPSSSLLLTAPESPVLLTSGRSSSVGNAKLDQLYQKMAPLLDVSEKMDQVWNVLIGAKSSVDSLVPTSEALLWQTQRQERALTDIHTELNIKTKQIIDNLNLLQLANVRDSTSAHAGSVPGGISSSSTATTSTTSSTSSTSSRSTAPGSVSPATSNLTKRSKSDVHDGAGIILANKPQESQQVSVTFKQTEIPTSRGVVGSGSIATASQSLIRAQELSPGPVVAAVLAAAKSSTTTSTTTPLPLLLPPPPEVVPIPSDIMDSEFLHDDPIVVLTANQTSTGSSSSGGSPKSGGNKKVLSLQPSTASVSAAAAAVIAAAATANISSTTSRSVLLQHIVPAGPTERSRIPNNSNVIFPSVKNKPGFTNTTFFYDYMTPQNIRGYSCAELKEQGLTKSGIYYLLIRGTSFWYIKVYCDMEAANGGWTVIQRRDDYGGDNRENFNRDWDDYKSGFGDPDHEFWLGNENIYMLTNAEDYSLRVELEDFEGNKRYAEYSSFKLYSEREQYKLEIGGYTGNAGDSLNDPWYGSNLSPFSTYNRDNDRSSLNCASMLKGGWWWKSCGRGLNGIYLTDPQDLTARQGIVWFPLARMGLHPETGHHDDKTETLWQRAVYQQSSRETNGGGLNLH</sequence>
<name>A0A8J2RIC3_9CRUS</name>
<feature type="region of interest" description="Disordered" evidence="2">
    <location>
        <begin position="341"/>
        <end position="392"/>
    </location>
</feature>
<dbReference type="AlphaFoldDB" id="A0A8J2RIC3"/>
<dbReference type="OrthoDB" id="7735550at2759"/>
<dbReference type="Pfam" id="PF00147">
    <property type="entry name" value="Fibrinogen_C"/>
    <property type="match status" value="1"/>
</dbReference>
<dbReference type="Gene3D" id="3.90.215.10">
    <property type="entry name" value="Gamma Fibrinogen, chain A, domain 1"/>
    <property type="match status" value="1"/>
</dbReference>
<gene>
    <name evidence="4" type="ORF">DGAL_LOCUS2348</name>
</gene>
<keyword evidence="5" id="KW-1185">Reference proteome</keyword>
<feature type="region of interest" description="Disordered" evidence="2">
    <location>
        <begin position="505"/>
        <end position="526"/>
    </location>
</feature>
<dbReference type="CDD" id="cd00087">
    <property type="entry name" value="FReD"/>
    <property type="match status" value="1"/>
</dbReference>
<dbReference type="InterPro" id="IPR036056">
    <property type="entry name" value="Fibrinogen-like_C"/>
</dbReference>
<comment type="caution">
    <text evidence="4">The sequence shown here is derived from an EMBL/GenBank/DDBJ whole genome shotgun (WGS) entry which is preliminary data.</text>
</comment>
<feature type="region of interest" description="Disordered" evidence="2">
    <location>
        <begin position="58"/>
        <end position="93"/>
    </location>
</feature>
<feature type="compositionally biased region" description="Low complexity" evidence="2">
    <location>
        <begin position="507"/>
        <end position="520"/>
    </location>
</feature>
<keyword evidence="1" id="KW-0175">Coiled coil</keyword>
<dbReference type="SMART" id="SM00186">
    <property type="entry name" value="FBG"/>
    <property type="match status" value="1"/>
</dbReference>
<dbReference type="PANTHER" id="PTHR19143">
    <property type="entry name" value="FIBRINOGEN/TENASCIN/ANGIOPOEITIN"/>
    <property type="match status" value="1"/>
</dbReference>
<feature type="compositionally biased region" description="Low complexity" evidence="2">
    <location>
        <begin position="352"/>
        <end position="373"/>
    </location>
</feature>